<dbReference type="GeneID" id="30965757"/>
<evidence type="ECO:0000313" key="4">
    <source>
        <dbReference type="Proteomes" id="UP000095038"/>
    </source>
</evidence>
<feature type="region of interest" description="Disordered" evidence="1">
    <location>
        <begin position="1"/>
        <end position="41"/>
    </location>
</feature>
<feature type="non-terminal residue" evidence="2">
    <location>
        <position position="125"/>
    </location>
</feature>
<accession>A0A1D2V979</accession>
<dbReference type="GeneID" id="30965651"/>
<name>A0A1D2V979_9ASCO</name>
<dbReference type="RefSeq" id="XP_020044553.1">
    <property type="nucleotide sequence ID" value="XM_020192121.1"/>
</dbReference>
<sequence>MEETNHPNTAKAQFNGESVKYNQEDNSDHDAVDENNNEEDDSFISFTSSTILSIDIKENKLGACVLDIANKNLLVFEDFRLISSSNDELELTSSIIESILFQTKPSSVIASSRLDMKINSILKSN</sequence>
<keyword evidence="4" id="KW-1185">Reference proteome</keyword>
<evidence type="ECO:0000256" key="1">
    <source>
        <dbReference type="SAM" id="MobiDB-lite"/>
    </source>
</evidence>
<gene>
    <name evidence="3" type="ORF">ASCRUDRAFT_72023</name>
    <name evidence="2" type="ORF">ASCRUDRAFT_72879</name>
</gene>
<dbReference type="RefSeq" id="XP_020045232.1">
    <property type="nucleotide sequence ID" value="XM_020192015.1"/>
</dbReference>
<evidence type="ECO:0000313" key="2">
    <source>
        <dbReference type="EMBL" id="ODV58246.1"/>
    </source>
</evidence>
<reference evidence="2" key="1">
    <citation type="journal article" date="2016" name="Proc. Natl. Acad. Sci. U.S.A.">
        <title>Comparative genomics of biotechnologically important yeasts.</title>
        <authorList>
            <person name="Riley R."/>
            <person name="Haridas S."/>
            <person name="Wolfe K.H."/>
            <person name="Lopes M.R."/>
            <person name="Hittinger C.T."/>
            <person name="Goeker M."/>
            <person name="Salamov A.A."/>
            <person name="Wisecaver J.H."/>
            <person name="Long T.M."/>
            <person name="Calvey C.H."/>
            <person name="Aerts A.L."/>
            <person name="Barry K.W."/>
            <person name="Choi C."/>
            <person name="Clum A."/>
            <person name="Coughlan A.Y."/>
            <person name="Deshpande S."/>
            <person name="Douglass A.P."/>
            <person name="Hanson S.J."/>
            <person name="Klenk H.-P."/>
            <person name="LaButti K.M."/>
            <person name="Lapidus A."/>
            <person name="Lindquist E.A."/>
            <person name="Lipzen A.M."/>
            <person name="Meier-Kolthoff J.P."/>
            <person name="Ohm R.A."/>
            <person name="Otillar R.P."/>
            <person name="Pangilinan J.L."/>
            <person name="Peng Y."/>
            <person name="Rokas A."/>
            <person name="Rosa C.A."/>
            <person name="Scheuner C."/>
            <person name="Sibirny A.A."/>
            <person name="Slot J.C."/>
            <person name="Stielow J.B."/>
            <person name="Sun H."/>
            <person name="Kurtzman C.P."/>
            <person name="Blackwell M."/>
            <person name="Grigoriev I.V."/>
            <person name="Jeffries T.W."/>
        </authorList>
    </citation>
    <scope>NUCLEOTIDE SEQUENCE</scope>
    <source>
        <strain evidence="2">DSM 1968</strain>
    </source>
</reference>
<proteinExistence type="predicted"/>
<organism evidence="2 4">
    <name type="scientific">Ascoidea rubescens DSM 1968</name>
    <dbReference type="NCBI Taxonomy" id="1344418"/>
    <lineage>
        <taxon>Eukaryota</taxon>
        <taxon>Fungi</taxon>
        <taxon>Dikarya</taxon>
        <taxon>Ascomycota</taxon>
        <taxon>Saccharomycotina</taxon>
        <taxon>Saccharomycetes</taxon>
        <taxon>Ascoideaceae</taxon>
        <taxon>Ascoidea</taxon>
    </lineage>
</organism>
<protein>
    <submittedName>
        <fullName evidence="2">Uncharacterized protein</fullName>
    </submittedName>
</protein>
<feature type="compositionally biased region" description="Polar residues" evidence="1">
    <location>
        <begin position="1"/>
        <end position="16"/>
    </location>
</feature>
<dbReference type="EMBL" id="KV454494">
    <property type="protein sequence ID" value="ODV58246.1"/>
    <property type="molecule type" value="Genomic_DNA"/>
</dbReference>
<dbReference type="Proteomes" id="UP000095038">
    <property type="component" value="Unassembled WGS sequence"/>
</dbReference>
<evidence type="ECO:0000313" key="3">
    <source>
        <dbReference type="EMBL" id="ODV58925.1"/>
    </source>
</evidence>
<dbReference type="EMBL" id="KV454488">
    <property type="protein sequence ID" value="ODV58925.1"/>
    <property type="molecule type" value="Genomic_DNA"/>
</dbReference>
<dbReference type="AlphaFoldDB" id="A0A1D2V979"/>
<reference evidence="4" key="2">
    <citation type="submission" date="2016-05" db="EMBL/GenBank/DDBJ databases">
        <title>Comparative genomics of biotechnologically important yeasts.</title>
        <authorList>
            <consortium name="DOE Joint Genome Institute"/>
            <person name="Riley R."/>
            <person name="Haridas S."/>
            <person name="Wolfe K.H."/>
            <person name="Lopes M.R."/>
            <person name="Hittinger C.T."/>
            <person name="Goker M."/>
            <person name="Salamov A."/>
            <person name="Wisecaver J."/>
            <person name="Long T.M."/>
            <person name="Aerts A.L."/>
            <person name="Barry K."/>
            <person name="Choi C."/>
            <person name="Clum A."/>
            <person name="Coughlan A.Y."/>
            <person name="Deshpande S."/>
            <person name="Douglass A.P."/>
            <person name="Hanson S.J."/>
            <person name="Klenk H.-P."/>
            <person name="Labutti K."/>
            <person name="Lapidus A."/>
            <person name="Lindquist E."/>
            <person name="Lipzen A."/>
            <person name="Meier-Kolthoff J.P."/>
            <person name="Ohm R.A."/>
            <person name="Otillar R.P."/>
            <person name="Pangilinan J."/>
            <person name="Peng Y."/>
            <person name="Rokas A."/>
            <person name="Rosa C.A."/>
            <person name="Scheuner C."/>
            <person name="Sibirny A.A."/>
            <person name="Slot J.C."/>
            <person name="Stielow J.B."/>
            <person name="Sun H."/>
            <person name="Kurtzman C.P."/>
            <person name="Blackwell M."/>
            <person name="Grigoriev I.V."/>
            <person name="Jeffries T.W."/>
        </authorList>
    </citation>
    <scope>NUCLEOTIDE SEQUENCE [LARGE SCALE GENOMIC DNA]</scope>
    <source>
        <strain evidence="4">DSM 1968</strain>
    </source>
</reference>
<feature type="compositionally biased region" description="Basic and acidic residues" evidence="1">
    <location>
        <begin position="22"/>
        <end position="32"/>
    </location>
</feature>